<dbReference type="InterPro" id="IPR029056">
    <property type="entry name" value="Ribokinase-like"/>
</dbReference>
<organism evidence="6 7">
    <name type="scientific">Paenalkalicoccus suaedae</name>
    <dbReference type="NCBI Taxonomy" id="2592382"/>
    <lineage>
        <taxon>Bacteria</taxon>
        <taxon>Bacillati</taxon>
        <taxon>Bacillota</taxon>
        <taxon>Bacilli</taxon>
        <taxon>Bacillales</taxon>
        <taxon>Bacillaceae</taxon>
        <taxon>Paenalkalicoccus</taxon>
    </lineage>
</organism>
<dbReference type="InterPro" id="IPR002173">
    <property type="entry name" value="Carboh/pur_kinase_PfkB_CS"/>
</dbReference>
<dbReference type="GO" id="GO:0016301">
    <property type="term" value="F:kinase activity"/>
    <property type="evidence" value="ECO:0007669"/>
    <property type="project" value="UniProtKB-KW"/>
</dbReference>
<name>A0A859FA14_9BACI</name>
<dbReference type="Pfam" id="PF00294">
    <property type="entry name" value="PfkB"/>
    <property type="match status" value="1"/>
</dbReference>
<dbReference type="InterPro" id="IPR052700">
    <property type="entry name" value="Carb_kinase_PfkB-like"/>
</dbReference>
<dbReference type="CDD" id="cd01166">
    <property type="entry name" value="KdgK"/>
    <property type="match status" value="1"/>
</dbReference>
<keyword evidence="7" id="KW-1185">Reference proteome</keyword>
<feature type="domain" description="Carbohydrate kinase PfkB" evidence="5">
    <location>
        <begin position="7"/>
        <end position="312"/>
    </location>
</feature>
<evidence type="ECO:0000313" key="7">
    <source>
        <dbReference type="Proteomes" id="UP000318138"/>
    </source>
</evidence>
<comment type="similarity">
    <text evidence="1 4">Belongs to the carbohydrate kinase PfkB family.</text>
</comment>
<reference evidence="7" key="1">
    <citation type="submission" date="2019-07" db="EMBL/GenBank/DDBJ databases">
        <title>Bacillus alkalisoli sp. nov. isolated from saline soil.</title>
        <authorList>
            <person name="Sun J.-Q."/>
            <person name="Xu L."/>
        </authorList>
    </citation>
    <scope>NUCLEOTIDE SEQUENCE [LARGE SCALE GENOMIC DNA]</scope>
    <source>
        <strain evidence="7">M4U3P1</strain>
    </source>
</reference>
<evidence type="ECO:0000259" key="5">
    <source>
        <dbReference type="Pfam" id="PF00294"/>
    </source>
</evidence>
<sequence length="330" mass="35889">MAEKVIDVVTIGESMVLFQPTEGAQIPFSPYFVPSVGGAESNVVTALSRLGLSTKWISHLGSDPFSKLILSALAGEGVDVEDVKQIDGEKTAVFFKEKSVQGDPKVYYYRNGSAASKLSVNDIQDSWFEGARHLHVTGITLAIGKSTPNLVKATMEKAKERGMTVSFDPNIRLKLQSVSFWKKSIMELLPLVDIFMPGKEEAELLLGSHQEEETLAQFLSKGPKVVVMKLGEEGSITGFNDTFHREPPRRISHIVDTVGAGDAFSAGFLSVLLQEREPLNSSILKNLIPTAATRANAMGALATQYKGDWEGNPSVSELTHFMEGTQGTTR</sequence>
<dbReference type="Gene3D" id="3.40.1190.20">
    <property type="match status" value="1"/>
</dbReference>
<accession>A0A859FA14</accession>
<evidence type="ECO:0000313" key="6">
    <source>
        <dbReference type="EMBL" id="QKS69727.1"/>
    </source>
</evidence>
<evidence type="ECO:0000256" key="1">
    <source>
        <dbReference type="ARBA" id="ARBA00010688"/>
    </source>
</evidence>
<gene>
    <name evidence="6" type="ORF">FLK61_23310</name>
</gene>
<dbReference type="KEGG" id="psua:FLK61_23310"/>
<dbReference type="RefSeq" id="WP_176007769.1">
    <property type="nucleotide sequence ID" value="NZ_CP041372.2"/>
</dbReference>
<protein>
    <submittedName>
        <fullName evidence="6">Sugar kinase</fullName>
    </submittedName>
</protein>
<evidence type="ECO:0000256" key="3">
    <source>
        <dbReference type="ARBA" id="ARBA00022777"/>
    </source>
</evidence>
<evidence type="ECO:0000256" key="4">
    <source>
        <dbReference type="RuleBase" id="RU003704"/>
    </source>
</evidence>
<dbReference type="Proteomes" id="UP000318138">
    <property type="component" value="Chromosome"/>
</dbReference>
<dbReference type="InterPro" id="IPR002139">
    <property type="entry name" value="Ribo/fructo_kinase"/>
</dbReference>
<dbReference type="PRINTS" id="PR00990">
    <property type="entry name" value="RIBOKINASE"/>
</dbReference>
<dbReference type="AlphaFoldDB" id="A0A859FA14"/>
<dbReference type="PROSITE" id="PS00584">
    <property type="entry name" value="PFKB_KINASES_2"/>
    <property type="match status" value="1"/>
</dbReference>
<keyword evidence="3 4" id="KW-0418">Kinase</keyword>
<dbReference type="InterPro" id="IPR011611">
    <property type="entry name" value="PfkB_dom"/>
</dbReference>
<dbReference type="PANTHER" id="PTHR43320:SF2">
    <property type="entry name" value="2-DEHYDRO-3-DEOXYGLUCONOKINASE_2-DEHYDRO-3-DEOXYGALACTONOKINASE"/>
    <property type="match status" value="1"/>
</dbReference>
<dbReference type="PANTHER" id="PTHR43320">
    <property type="entry name" value="SUGAR KINASE"/>
    <property type="match status" value="1"/>
</dbReference>
<dbReference type="EMBL" id="CP041372">
    <property type="protein sequence ID" value="QKS69727.1"/>
    <property type="molecule type" value="Genomic_DNA"/>
</dbReference>
<proteinExistence type="inferred from homology"/>
<dbReference type="SUPFAM" id="SSF53613">
    <property type="entry name" value="Ribokinase-like"/>
    <property type="match status" value="1"/>
</dbReference>
<keyword evidence="2 4" id="KW-0808">Transferase</keyword>
<evidence type="ECO:0000256" key="2">
    <source>
        <dbReference type="ARBA" id="ARBA00022679"/>
    </source>
</evidence>